<dbReference type="GO" id="GO:0005615">
    <property type="term" value="C:extracellular space"/>
    <property type="evidence" value="ECO:0007669"/>
    <property type="project" value="UniProtKB-KW"/>
</dbReference>
<dbReference type="Pfam" id="PF00229">
    <property type="entry name" value="TNF"/>
    <property type="match status" value="1"/>
</dbReference>
<dbReference type="PROSITE" id="PS00251">
    <property type="entry name" value="THD_1"/>
    <property type="match status" value="1"/>
</dbReference>
<dbReference type="InterPro" id="IPR008983">
    <property type="entry name" value="Tumour_necrosis_fac-like_dom"/>
</dbReference>
<accession>A0A6J8E638</accession>
<feature type="domain" description="THD" evidence="6">
    <location>
        <begin position="30"/>
        <end position="185"/>
    </location>
</feature>
<evidence type="ECO:0000256" key="5">
    <source>
        <dbReference type="SAM" id="SignalP"/>
    </source>
</evidence>
<evidence type="ECO:0000259" key="6">
    <source>
        <dbReference type="PROSITE" id="PS50049"/>
    </source>
</evidence>
<dbReference type="GO" id="GO:0008625">
    <property type="term" value="P:extrinsic apoptotic signaling pathway via death domain receptors"/>
    <property type="evidence" value="ECO:0007669"/>
    <property type="project" value="TreeGrafter"/>
</dbReference>
<dbReference type="InterPro" id="IPR021184">
    <property type="entry name" value="TNF_CS"/>
</dbReference>
<feature type="chain" id="PRO_5026905591" evidence="5">
    <location>
        <begin position="22"/>
        <end position="189"/>
    </location>
</feature>
<evidence type="ECO:0000256" key="4">
    <source>
        <dbReference type="ARBA" id="ARBA00023136"/>
    </source>
</evidence>
<dbReference type="EMBL" id="CACVKT020008358">
    <property type="protein sequence ID" value="CAC5414955.1"/>
    <property type="molecule type" value="Genomic_DNA"/>
</dbReference>
<keyword evidence="3" id="KW-0202">Cytokine</keyword>
<dbReference type="SUPFAM" id="SSF49842">
    <property type="entry name" value="TNF-like"/>
    <property type="match status" value="1"/>
</dbReference>
<evidence type="ECO:0000256" key="3">
    <source>
        <dbReference type="ARBA" id="ARBA00022514"/>
    </source>
</evidence>
<dbReference type="GO" id="GO:0006955">
    <property type="term" value="P:immune response"/>
    <property type="evidence" value="ECO:0007669"/>
    <property type="project" value="InterPro"/>
</dbReference>
<dbReference type="PROSITE" id="PS50049">
    <property type="entry name" value="THD_2"/>
    <property type="match status" value="1"/>
</dbReference>
<gene>
    <name evidence="7" type="ORF">MCOR_47685</name>
</gene>
<dbReference type="PANTHER" id="PTHR11471:SF33">
    <property type="entry name" value="TUMOR NECROSIS FACTOR LIGAND SUPERFAMILY MEMBER 6"/>
    <property type="match status" value="1"/>
</dbReference>
<keyword evidence="4" id="KW-0472">Membrane</keyword>
<dbReference type="GO" id="GO:0043123">
    <property type="term" value="P:positive regulation of canonical NF-kappaB signal transduction"/>
    <property type="evidence" value="ECO:0007669"/>
    <property type="project" value="TreeGrafter"/>
</dbReference>
<comment type="similarity">
    <text evidence="2">Belongs to the tumor necrosis factor family.</text>
</comment>
<name>A0A6J8E638_MYTCO</name>
<organism evidence="7 8">
    <name type="scientific">Mytilus coruscus</name>
    <name type="common">Sea mussel</name>
    <dbReference type="NCBI Taxonomy" id="42192"/>
    <lineage>
        <taxon>Eukaryota</taxon>
        <taxon>Metazoa</taxon>
        <taxon>Spiralia</taxon>
        <taxon>Lophotrochozoa</taxon>
        <taxon>Mollusca</taxon>
        <taxon>Bivalvia</taxon>
        <taxon>Autobranchia</taxon>
        <taxon>Pteriomorphia</taxon>
        <taxon>Mytilida</taxon>
        <taxon>Mytiloidea</taxon>
        <taxon>Mytilidae</taxon>
        <taxon>Mytilinae</taxon>
        <taxon>Mytilus</taxon>
    </lineage>
</organism>
<dbReference type="CDD" id="cd00184">
    <property type="entry name" value="TNF"/>
    <property type="match status" value="1"/>
</dbReference>
<dbReference type="AlphaFoldDB" id="A0A6J8E638"/>
<keyword evidence="8" id="KW-1185">Reference proteome</keyword>
<dbReference type="InterPro" id="IPR006052">
    <property type="entry name" value="TNF_dom"/>
</dbReference>
<sequence>MFGFLLFVTSIIYGIIQPAHQSTYPRNVTYAAHLMGYNQKFEQPPWPVPGNQFIIPRWIHKDGLAFTNAVHYRHGRLTVSADGLYFVYSHVSFTESSSSRDDNTDSNSLSHYLYRYNIMYPNGGEEMLLMNSFNTCSANNEQAEYSSYLGALFKLRNGDELFVKVSNLTLLVTNSKINTFGYFKIGDST</sequence>
<protein>
    <submittedName>
        <fullName evidence="7">TNFSF6</fullName>
    </submittedName>
</protein>
<dbReference type="Proteomes" id="UP000507470">
    <property type="component" value="Unassembled WGS sequence"/>
</dbReference>
<feature type="signal peptide" evidence="5">
    <location>
        <begin position="1"/>
        <end position="21"/>
    </location>
</feature>
<dbReference type="SMART" id="SM00207">
    <property type="entry name" value="TNF"/>
    <property type="match status" value="1"/>
</dbReference>
<evidence type="ECO:0000256" key="1">
    <source>
        <dbReference type="ARBA" id="ARBA00004370"/>
    </source>
</evidence>
<dbReference type="PANTHER" id="PTHR11471">
    <property type="entry name" value="TUMOR NECROSIS FACTOR FAMILY MEMBER"/>
    <property type="match status" value="1"/>
</dbReference>
<evidence type="ECO:0000313" key="8">
    <source>
        <dbReference type="Proteomes" id="UP000507470"/>
    </source>
</evidence>
<dbReference type="GO" id="GO:0016020">
    <property type="term" value="C:membrane"/>
    <property type="evidence" value="ECO:0007669"/>
    <property type="project" value="UniProtKB-SubCell"/>
</dbReference>
<evidence type="ECO:0000256" key="2">
    <source>
        <dbReference type="ARBA" id="ARBA00008670"/>
    </source>
</evidence>
<evidence type="ECO:0000313" key="7">
    <source>
        <dbReference type="EMBL" id="CAC5414955.1"/>
    </source>
</evidence>
<keyword evidence="5" id="KW-0732">Signal</keyword>
<dbReference type="GO" id="GO:0005164">
    <property type="term" value="F:tumor necrosis factor receptor binding"/>
    <property type="evidence" value="ECO:0007669"/>
    <property type="project" value="InterPro"/>
</dbReference>
<dbReference type="OrthoDB" id="5980568at2759"/>
<reference evidence="7 8" key="1">
    <citation type="submission" date="2020-06" db="EMBL/GenBank/DDBJ databases">
        <authorList>
            <person name="Li R."/>
            <person name="Bekaert M."/>
        </authorList>
    </citation>
    <scope>NUCLEOTIDE SEQUENCE [LARGE SCALE GENOMIC DNA]</scope>
    <source>
        <strain evidence="8">wild</strain>
    </source>
</reference>
<comment type="subcellular location">
    <subcellularLocation>
        <location evidence="1">Membrane</location>
    </subcellularLocation>
</comment>
<proteinExistence type="inferred from homology"/>
<dbReference type="GO" id="GO:0005125">
    <property type="term" value="F:cytokine activity"/>
    <property type="evidence" value="ECO:0007669"/>
    <property type="project" value="UniProtKB-KW"/>
</dbReference>
<dbReference type="Gene3D" id="2.60.120.40">
    <property type="match status" value="1"/>
</dbReference>